<name>A0ABN2MV65_9MICO</name>
<keyword evidence="3" id="KW-1185">Reference proteome</keyword>
<dbReference type="EMBL" id="BAAANK010000007">
    <property type="protein sequence ID" value="GAA1839719.1"/>
    <property type="molecule type" value="Genomic_DNA"/>
</dbReference>
<gene>
    <name evidence="2" type="ORF">GCM10009750_27070</name>
</gene>
<dbReference type="InterPro" id="IPR004360">
    <property type="entry name" value="Glyas_Fos-R_dOase_dom"/>
</dbReference>
<comment type="caution">
    <text evidence="2">The sequence shown here is derived from an EMBL/GenBank/DDBJ whole genome shotgun (WGS) entry which is preliminary data.</text>
</comment>
<dbReference type="InterPro" id="IPR029068">
    <property type="entry name" value="Glyas_Bleomycin-R_OHBP_Dase"/>
</dbReference>
<evidence type="ECO:0000313" key="2">
    <source>
        <dbReference type="EMBL" id="GAA1839719.1"/>
    </source>
</evidence>
<accession>A0ABN2MV65</accession>
<sequence>MADVGATRFHGRMDISFVAGFGPIGTSDSASLDFWRGALGIAFHENAPGYFHTDDLRGVKTFAIWPLSQAAEATFGTPEWPGSLPTPQAWIEFDVASPAAVADAVDELRAAGHEILVGAHDEPWGQTTSRLMSPEGLLVGVSYTPWMHEQA</sequence>
<reference evidence="2 3" key="1">
    <citation type="journal article" date="2019" name="Int. J. Syst. Evol. Microbiol.">
        <title>The Global Catalogue of Microorganisms (GCM) 10K type strain sequencing project: providing services to taxonomists for standard genome sequencing and annotation.</title>
        <authorList>
            <consortium name="The Broad Institute Genomics Platform"/>
            <consortium name="The Broad Institute Genome Sequencing Center for Infectious Disease"/>
            <person name="Wu L."/>
            <person name="Ma J."/>
        </authorList>
    </citation>
    <scope>NUCLEOTIDE SEQUENCE [LARGE SCALE GENOMIC DNA]</scope>
    <source>
        <strain evidence="2 3">JCM 14323</strain>
    </source>
</reference>
<organism evidence="2 3">
    <name type="scientific">Agromyces salentinus</name>
    <dbReference type="NCBI Taxonomy" id="269421"/>
    <lineage>
        <taxon>Bacteria</taxon>
        <taxon>Bacillati</taxon>
        <taxon>Actinomycetota</taxon>
        <taxon>Actinomycetes</taxon>
        <taxon>Micrococcales</taxon>
        <taxon>Microbacteriaceae</taxon>
        <taxon>Agromyces</taxon>
    </lineage>
</organism>
<dbReference type="Gene3D" id="3.10.180.10">
    <property type="entry name" value="2,3-Dihydroxybiphenyl 1,2-Dioxygenase, domain 1"/>
    <property type="match status" value="1"/>
</dbReference>
<evidence type="ECO:0000313" key="3">
    <source>
        <dbReference type="Proteomes" id="UP001501746"/>
    </source>
</evidence>
<proteinExistence type="predicted"/>
<dbReference type="Proteomes" id="UP001501746">
    <property type="component" value="Unassembled WGS sequence"/>
</dbReference>
<feature type="domain" description="Glyoxalase/fosfomycin resistance/dioxygenase" evidence="1">
    <location>
        <begin position="30"/>
        <end position="139"/>
    </location>
</feature>
<evidence type="ECO:0000259" key="1">
    <source>
        <dbReference type="Pfam" id="PF00903"/>
    </source>
</evidence>
<protein>
    <submittedName>
        <fullName evidence="2">Glyoxalase/bleomycin resistance/dioxygenase family protein</fullName>
    </submittedName>
</protein>
<dbReference type="SUPFAM" id="SSF54593">
    <property type="entry name" value="Glyoxalase/Bleomycin resistance protein/Dihydroxybiphenyl dioxygenase"/>
    <property type="match status" value="1"/>
</dbReference>
<dbReference type="Pfam" id="PF00903">
    <property type="entry name" value="Glyoxalase"/>
    <property type="match status" value="1"/>
</dbReference>